<feature type="transmembrane region" description="Helical" evidence="8">
    <location>
        <begin position="373"/>
        <end position="392"/>
    </location>
</feature>
<dbReference type="GO" id="GO:0042773">
    <property type="term" value="P:ATP synthesis coupled electron transport"/>
    <property type="evidence" value="ECO:0007669"/>
    <property type="project" value="InterPro"/>
</dbReference>
<dbReference type="NCBIfam" id="NF009309">
    <property type="entry name" value="PRK12666.1"/>
    <property type="match status" value="1"/>
</dbReference>
<dbReference type="GO" id="GO:0005886">
    <property type="term" value="C:plasma membrane"/>
    <property type="evidence" value="ECO:0007669"/>
    <property type="project" value="UniProtKB-SubCell"/>
</dbReference>
<dbReference type="GO" id="GO:0008137">
    <property type="term" value="F:NADH dehydrogenase (ubiquinone) activity"/>
    <property type="evidence" value="ECO:0007669"/>
    <property type="project" value="InterPro"/>
</dbReference>
<protein>
    <submittedName>
        <fullName evidence="10">Multisubunit potassium/proton antiporter, PhaD subunit</fullName>
    </submittedName>
</protein>
<evidence type="ECO:0000256" key="4">
    <source>
        <dbReference type="ARBA" id="ARBA00022692"/>
    </source>
</evidence>
<dbReference type="PANTHER" id="PTHR42703:SF1">
    <property type="entry name" value="NA(+)_H(+) ANTIPORTER SUBUNIT D1"/>
    <property type="match status" value="1"/>
</dbReference>
<evidence type="ECO:0000313" key="10">
    <source>
        <dbReference type="EMBL" id="SNS02346.1"/>
    </source>
</evidence>
<keyword evidence="6 8" id="KW-0472">Membrane</keyword>
<feature type="transmembrane region" description="Helical" evidence="8">
    <location>
        <begin position="412"/>
        <end position="437"/>
    </location>
</feature>
<feature type="transmembrane region" description="Helical" evidence="8">
    <location>
        <begin position="304"/>
        <end position="321"/>
    </location>
</feature>
<feature type="transmembrane region" description="Helical" evidence="8">
    <location>
        <begin position="6"/>
        <end position="22"/>
    </location>
</feature>
<organism evidence="10 11">
    <name type="scientific">Methylobacillus rhizosphaerae</name>
    <dbReference type="NCBI Taxonomy" id="551994"/>
    <lineage>
        <taxon>Bacteria</taxon>
        <taxon>Pseudomonadati</taxon>
        <taxon>Pseudomonadota</taxon>
        <taxon>Betaproteobacteria</taxon>
        <taxon>Nitrosomonadales</taxon>
        <taxon>Methylophilaceae</taxon>
        <taxon>Methylobacillus</taxon>
    </lineage>
</organism>
<feature type="transmembrane region" description="Helical" evidence="8">
    <location>
        <begin position="78"/>
        <end position="96"/>
    </location>
</feature>
<dbReference type="RefSeq" id="WP_089376325.1">
    <property type="nucleotide sequence ID" value="NZ_FZOA01000012.1"/>
</dbReference>
<evidence type="ECO:0000256" key="8">
    <source>
        <dbReference type="SAM" id="Phobius"/>
    </source>
</evidence>
<comment type="similarity">
    <text evidence="2">Belongs to the CPA3 antiporters (TC 2.A.63) subunit D family.</text>
</comment>
<feature type="transmembrane region" description="Helical" evidence="8">
    <location>
        <begin position="34"/>
        <end position="58"/>
    </location>
</feature>
<feature type="transmembrane region" description="Helical" evidence="8">
    <location>
        <begin position="161"/>
        <end position="183"/>
    </location>
</feature>
<keyword evidence="5 8" id="KW-1133">Transmembrane helix</keyword>
<evidence type="ECO:0000256" key="2">
    <source>
        <dbReference type="ARBA" id="ARBA00005346"/>
    </source>
</evidence>
<feature type="transmembrane region" description="Helical" evidence="8">
    <location>
        <begin position="131"/>
        <end position="149"/>
    </location>
</feature>
<evidence type="ECO:0000259" key="9">
    <source>
        <dbReference type="Pfam" id="PF00361"/>
    </source>
</evidence>
<feature type="transmembrane region" description="Helical" evidence="8">
    <location>
        <begin position="108"/>
        <end position="125"/>
    </location>
</feature>
<dbReference type="InterPro" id="IPR003918">
    <property type="entry name" value="NADH_UbQ_OxRdtase"/>
</dbReference>
<keyword evidence="3" id="KW-1003">Cell membrane</keyword>
<feature type="transmembrane region" description="Helical" evidence="8">
    <location>
        <begin position="209"/>
        <end position="230"/>
    </location>
</feature>
<dbReference type="Pfam" id="PF00361">
    <property type="entry name" value="Proton_antipo_M"/>
    <property type="match status" value="1"/>
</dbReference>
<dbReference type="AlphaFoldDB" id="A0A239B2Z2"/>
<sequence>MSHLAIIPLLLPLFTGIFLLLLREQRIYIKRTLSGISSLIQIAFAAYLLCTVSNGNILVYSLSNWPAPFGIVLMADRLAALLILTTSLLSVFALIYAMRGTDREGRQFHILFQLQLFGLNGAFLTADLFNLFVFFEVLLLASYSLMLHGGGRKRIRSGLHFVVINVVGSSLFLFAAGILYGVLGTLNMADLAVKVAHITPDNISLVKTAALLLFTVFALKAALLPLYLWLPSAYSQTSAPAAALFTIMTKVGIYSILRVYTLIFGNEAGPLANLLDDWLLPMALLTIIIGSFGLLGSKRLRQQVAYLVVISAGTLLTSFSLNSEAGIAAGLYYLPHTTFAAAALFLLADLIVKRRDQMEDKLEEGFVITRQRLLGMTFFVLAILVSSLPPLSGFIGKFMVLRAALEHPALPYIMTIILASGLLTIIAMARTGSLFFYEAHAVDKSTNTYVKQGPPEPLRVRELLPIFSLLGLCLLITAWSGPISQYGQDTAKQLLDTPTYIHAVLGKGVQ</sequence>
<feature type="transmembrane region" description="Helical" evidence="8">
    <location>
        <begin position="242"/>
        <end position="263"/>
    </location>
</feature>
<dbReference type="InterPro" id="IPR001750">
    <property type="entry name" value="ND/Mrp_TM"/>
</dbReference>
<gene>
    <name evidence="10" type="ORF">SAMN05192560_2268</name>
</gene>
<dbReference type="PRINTS" id="PR01437">
    <property type="entry name" value="NUOXDRDTASE4"/>
</dbReference>
<evidence type="ECO:0000313" key="11">
    <source>
        <dbReference type="Proteomes" id="UP000198305"/>
    </source>
</evidence>
<keyword evidence="11" id="KW-1185">Reference proteome</keyword>
<feature type="transmembrane region" description="Helical" evidence="8">
    <location>
        <begin position="278"/>
        <end position="297"/>
    </location>
</feature>
<evidence type="ECO:0000256" key="3">
    <source>
        <dbReference type="ARBA" id="ARBA00022475"/>
    </source>
</evidence>
<keyword evidence="4 7" id="KW-0812">Transmembrane</keyword>
<dbReference type="InterPro" id="IPR050586">
    <property type="entry name" value="CPA3_Na-H_Antiporter_D"/>
</dbReference>
<feature type="transmembrane region" description="Helical" evidence="8">
    <location>
        <begin position="458"/>
        <end position="479"/>
    </location>
</feature>
<feature type="transmembrane region" description="Helical" evidence="8">
    <location>
        <begin position="333"/>
        <end position="352"/>
    </location>
</feature>
<name>A0A239B2Z2_9PROT</name>
<dbReference type="OrthoDB" id="9768329at2"/>
<evidence type="ECO:0000256" key="7">
    <source>
        <dbReference type="RuleBase" id="RU000320"/>
    </source>
</evidence>
<comment type="subcellular location">
    <subcellularLocation>
        <location evidence="1">Cell membrane</location>
        <topology evidence="1">Multi-pass membrane protein</topology>
    </subcellularLocation>
    <subcellularLocation>
        <location evidence="7">Membrane</location>
        <topology evidence="7">Multi-pass membrane protein</topology>
    </subcellularLocation>
</comment>
<reference evidence="11" key="1">
    <citation type="submission" date="2017-06" db="EMBL/GenBank/DDBJ databases">
        <authorList>
            <person name="Varghese N."/>
            <person name="Submissions S."/>
        </authorList>
    </citation>
    <scope>NUCLEOTIDE SEQUENCE [LARGE SCALE GENOMIC DNA]</scope>
    <source>
        <strain evidence="11">Ca-68</strain>
    </source>
</reference>
<accession>A0A239B2Z2</accession>
<dbReference type="Proteomes" id="UP000198305">
    <property type="component" value="Unassembled WGS sequence"/>
</dbReference>
<evidence type="ECO:0000256" key="5">
    <source>
        <dbReference type="ARBA" id="ARBA00022989"/>
    </source>
</evidence>
<dbReference type="EMBL" id="FZOA01000012">
    <property type="protein sequence ID" value="SNS02346.1"/>
    <property type="molecule type" value="Genomic_DNA"/>
</dbReference>
<dbReference type="PANTHER" id="PTHR42703">
    <property type="entry name" value="NADH DEHYDROGENASE"/>
    <property type="match status" value="1"/>
</dbReference>
<feature type="domain" description="NADH:quinone oxidoreductase/Mrp antiporter transmembrane" evidence="9">
    <location>
        <begin position="127"/>
        <end position="419"/>
    </location>
</feature>
<evidence type="ECO:0000256" key="1">
    <source>
        <dbReference type="ARBA" id="ARBA00004651"/>
    </source>
</evidence>
<evidence type="ECO:0000256" key="6">
    <source>
        <dbReference type="ARBA" id="ARBA00023136"/>
    </source>
</evidence>
<proteinExistence type="inferred from homology"/>